<dbReference type="AlphaFoldDB" id="A0A0A2E7T6"/>
<feature type="binding site" evidence="9">
    <location>
        <position position="18"/>
    </location>
    <ligand>
        <name>Mg(2+)</name>
        <dbReference type="ChEBI" id="CHEBI:18420"/>
    </ligand>
</feature>
<evidence type="ECO:0000313" key="11">
    <source>
        <dbReference type="EMBL" id="SUB89113.1"/>
    </source>
</evidence>
<evidence type="ECO:0000313" key="10">
    <source>
        <dbReference type="EMBL" id="KGN74926.1"/>
    </source>
</evidence>
<comment type="subunit">
    <text evidence="9">Homodimer.</text>
</comment>
<comment type="cofactor">
    <cofactor evidence="9">
        <name>Mg(2+)</name>
        <dbReference type="ChEBI" id="CHEBI:18420"/>
    </cofactor>
</comment>
<dbReference type="HAMAP" id="MF_00336">
    <property type="entry name" value="BioD"/>
    <property type="match status" value="1"/>
</dbReference>
<dbReference type="RefSeq" id="WP_025003770.1">
    <property type="nucleotide sequence ID" value="NZ_JASBZX010000002.1"/>
</dbReference>
<evidence type="ECO:0000256" key="3">
    <source>
        <dbReference type="ARBA" id="ARBA00022723"/>
    </source>
</evidence>
<dbReference type="PANTHER" id="PTHR43210">
    <property type="entry name" value="DETHIOBIOTIN SYNTHETASE"/>
    <property type="match status" value="1"/>
</dbReference>
<dbReference type="InterPro" id="IPR027417">
    <property type="entry name" value="P-loop_NTPase"/>
</dbReference>
<gene>
    <name evidence="9 11" type="primary">bioD</name>
    <name evidence="10" type="ORF">HQ47_03155</name>
    <name evidence="11" type="ORF">NCTC11632_01210</name>
</gene>
<evidence type="ECO:0000256" key="1">
    <source>
        <dbReference type="ARBA" id="ARBA00022490"/>
    </source>
</evidence>
<keyword evidence="7 9" id="KW-0460">Magnesium</keyword>
<evidence type="ECO:0000256" key="5">
    <source>
        <dbReference type="ARBA" id="ARBA00022756"/>
    </source>
</evidence>
<dbReference type="PANTHER" id="PTHR43210:SF2">
    <property type="entry name" value="ATP-DEPENDENT DETHIOBIOTIN SYNTHETASE BIOD 2"/>
    <property type="match status" value="1"/>
</dbReference>
<dbReference type="SUPFAM" id="SSF52540">
    <property type="entry name" value="P-loop containing nucleoside triphosphate hydrolases"/>
    <property type="match status" value="1"/>
</dbReference>
<keyword evidence="12" id="KW-1185">Reference proteome</keyword>
<feature type="binding site" evidence="9">
    <location>
        <position position="43"/>
    </location>
    <ligand>
        <name>substrate</name>
    </ligand>
</feature>
<comment type="catalytic activity">
    <reaction evidence="8">
        <text>(7R,8S)-8-amino-7-(carboxyamino)nonanoate + ATP = (4R,5S)-dethiobiotin + ADP + phosphate + H(+)</text>
        <dbReference type="Rhea" id="RHEA:63684"/>
        <dbReference type="ChEBI" id="CHEBI:15378"/>
        <dbReference type="ChEBI" id="CHEBI:30616"/>
        <dbReference type="ChEBI" id="CHEBI:43474"/>
        <dbReference type="ChEBI" id="CHEBI:149470"/>
        <dbReference type="ChEBI" id="CHEBI:149473"/>
        <dbReference type="ChEBI" id="CHEBI:456216"/>
    </reaction>
</comment>
<evidence type="ECO:0000313" key="13">
    <source>
        <dbReference type="Proteomes" id="UP000254156"/>
    </source>
</evidence>
<proteinExistence type="inferred from homology"/>
<evidence type="ECO:0000256" key="7">
    <source>
        <dbReference type="ARBA" id="ARBA00022842"/>
    </source>
</evidence>
<feature type="binding site" evidence="9">
    <location>
        <position position="117"/>
    </location>
    <ligand>
        <name>Mg(2+)</name>
        <dbReference type="ChEBI" id="CHEBI:18420"/>
    </ligand>
</feature>
<dbReference type="PIRSF" id="PIRSF006755">
    <property type="entry name" value="DTB_synth"/>
    <property type="match status" value="1"/>
</dbReference>
<feature type="binding site" evidence="9">
    <location>
        <begin position="177"/>
        <end position="178"/>
    </location>
    <ligand>
        <name>ATP</name>
        <dbReference type="ChEBI" id="CHEBI:30616"/>
    </ligand>
</feature>
<feature type="binding site" evidence="9">
    <location>
        <begin position="117"/>
        <end position="120"/>
    </location>
    <ligand>
        <name>ATP</name>
        <dbReference type="ChEBI" id="CHEBI:30616"/>
    </ligand>
</feature>
<evidence type="ECO:0000256" key="8">
    <source>
        <dbReference type="ARBA" id="ARBA00047386"/>
    </source>
</evidence>
<evidence type="ECO:0000256" key="6">
    <source>
        <dbReference type="ARBA" id="ARBA00022840"/>
    </source>
</evidence>
<evidence type="ECO:0000256" key="2">
    <source>
        <dbReference type="ARBA" id="ARBA00022598"/>
    </source>
</evidence>
<evidence type="ECO:0000256" key="9">
    <source>
        <dbReference type="HAMAP-Rule" id="MF_00336"/>
    </source>
</evidence>
<name>A0A0A2E7T6_9PORP</name>
<comment type="catalytic activity">
    <reaction evidence="9">
        <text>(7R,8S)-7,8-diammoniononanoate + CO2 + ATP = (4R,5S)-dethiobiotin + ADP + phosphate + 3 H(+)</text>
        <dbReference type="Rhea" id="RHEA:15805"/>
        <dbReference type="ChEBI" id="CHEBI:15378"/>
        <dbReference type="ChEBI" id="CHEBI:16526"/>
        <dbReference type="ChEBI" id="CHEBI:30616"/>
        <dbReference type="ChEBI" id="CHEBI:43474"/>
        <dbReference type="ChEBI" id="CHEBI:149469"/>
        <dbReference type="ChEBI" id="CHEBI:149473"/>
        <dbReference type="ChEBI" id="CHEBI:456216"/>
        <dbReference type="EC" id="6.3.3.3"/>
    </reaction>
</comment>
<reference evidence="11 13" key="2">
    <citation type="submission" date="2018-06" db="EMBL/GenBank/DDBJ databases">
        <authorList>
            <consortium name="Pathogen Informatics"/>
            <person name="Doyle S."/>
        </authorList>
    </citation>
    <scope>NUCLEOTIDE SEQUENCE [LARGE SCALE GENOMIC DNA]</scope>
    <source>
        <strain evidence="11 13">NCTC11632</strain>
    </source>
</reference>
<feature type="active site" evidence="9">
    <location>
        <position position="39"/>
    </location>
</feature>
<dbReference type="Pfam" id="PF13500">
    <property type="entry name" value="AAA_26"/>
    <property type="match status" value="1"/>
</dbReference>
<dbReference type="GO" id="GO:0009102">
    <property type="term" value="P:biotin biosynthetic process"/>
    <property type="evidence" value="ECO:0007669"/>
    <property type="project" value="UniProtKB-UniRule"/>
</dbReference>
<dbReference type="GO" id="GO:0000287">
    <property type="term" value="F:magnesium ion binding"/>
    <property type="evidence" value="ECO:0007669"/>
    <property type="project" value="UniProtKB-UniRule"/>
</dbReference>
<comment type="caution">
    <text evidence="9">Lacks conserved residue(s) required for the propagation of feature annotation.</text>
</comment>
<dbReference type="Gene3D" id="3.40.50.300">
    <property type="entry name" value="P-loop containing nucleotide triphosphate hydrolases"/>
    <property type="match status" value="1"/>
</dbReference>
<feature type="binding site" evidence="9">
    <location>
        <position position="51"/>
    </location>
    <ligand>
        <name>Mg(2+)</name>
        <dbReference type="ChEBI" id="CHEBI:18420"/>
    </ligand>
</feature>
<dbReference type="UniPathway" id="UPA00078">
    <property type="reaction ID" value="UER00161"/>
</dbReference>
<dbReference type="GO" id="GO:0005524">
    <property type="term" value="F:ATP binding"/>
    <property type="evidence" value="ECO:0007669"/>
    <property type="project" value="UniProtKB-UniRule"/>
</dbReference>
<keyword evidence="6 9" id="KW-0067">ATP-binding</keyword>
<dbReference type="GO" id="GO:0005829">
    <property type="term" value="C:cytosol"/>
    <property type="evidence" value="ECO:0007669"/>
    <property type="project" value="TreeGrafter"/>
</dbReference>
<dbReference type="eggNOG" id="COG0132">
    <property type="taxonomic scope" value="Bacteria"/>
</dbReference>
<evidence type="ECO:0000256" key="4">
    <source>
        <dbReference type="ARBA" id="ARBA00022741"/>
    </source>
</evidence>
<dbReference type="NCBIfam" id="TIGR00347">
    <property type="entry name" value="bioD"/>
    <property type="match status" value="1"/>
</dbReference>
<keyword evidence="1 9" id="KW-0963">Cytoplasm</keyword>
<dbReference type="OrthoDB" id="9802097at2"/>
<feature type="binding site" evidence="9">
    <location>
        <begin position="14"/>
        <end position="19"/>
    </location>
    <ligand>
        <name>ATP</name>
        <dbReference type="ChEBI" id="CHEBI:30616"/>
    </ligand>
</feature>
<keyword evidence="2 9" id="KW-0436">Ligase</keyword>
<sequence length="214" mass="24032">MKNPVLFVTGIDTNIGKTYATAFLAKKFMETGEKVITQKMIQTGCSGNSEDIEKHRELLGQPFLQEDEEGLTAPIIYSYPCSPHMAARIDGKKTDLSVIERATQKLIERGYDRVILEGAGGLMVPLTEDCLTVDYIQQKDYPVALVTNGRLGSINHTVLSLEVCRNRSIEVEYVIYNKYPACDRLICEDTVKYLTGYLSKYHPNAILLIMDELV</sequence>
<dbReference type="EC" id="6.3.3.3" evidence="9"/>
<accession>A0A0A2E7T6</accession>
<keyword evidence="3 9" id="KW-0479">Metal-binding</keyword>
<dbReference type="EMBL" id="JRFA01000009">
    <property type="protein sequence ID" value="KGN74926.1"/>
    <property type="molecule type" value="Genomic_DNA"/>
</dbReference>
<organism evidence="10 12">
    <name type="scientific">Porphyromonas macacae</name>
    <dbReference type="NCBI Taxonomy" id="28115"/>
    <lineage>
        <taxon>Bacteria</taxon>
        <taxon>Pseudomonadati</taxon>
        <taxon>Bacteroidota</taxon>
        <taxon>Bacteroidia</taxon>
        <taxon>Bacteroidales</taxon>
        <taxon>Porphyromonadaceae</taxon>
        <taxon>Porphyromonas</taxon>
    </lineage>
</organism>
<dbReference type="GO" id="GO:0004141">
    <property type="term" value="F:dethiobiotin synthase activity"/>
    <property type="evidence" value="ECO:0007669"/>
    <property type="project" value="UniProtKB-UniRule"/>
</dbReference>
<keyword evidence="5 9" id="KW-0093">Biotin biosynthesis</keyword>
<dbReference type="EMBL" id="UGTF01000002">
    <property type="protein sequence ID" value="SUB89113.1"/>
    <property type="molecule type" value="Genomic_DNA"/>
</dbReference>
<evidence type="ECO:0000313" key="12">
    <source>
        <dbReference type="Proteomes" id="UP000030103"/>
    </source>
</evidence>
<dbReference type="InterPro" id="IPR004472">
    <property type="entry name" value="DTB_synth_BioD"/>
</dbReference>
<comment type="similarity">
    <text evidence="9">Belongs to the dethiobiotin synthetase family.</text>
</comment>
<dbReference type="Proteomes" id="UP000254156">
    <property type="component" value="Unassembled WGS sequence"/>
</dbReference>
<reference evidence="10 12" key="1">
    <citation type="submission" date="2014-09" db="EMBL/GenBank/DDBJ databases">
        <title>Draft Genome Sequence of Porphyromonas macacae COT-192_OH2859.</title>
        <authorList>
            <person name="Wallis C."/>
            <person name="Deusch O."/>
            <person name="O'Flynn C."/>
            <person name="Davis I."/>
            <person name="Horsfall A."/>
            <person name="Kirkwood N."/>
            <person name="Harris S."/>
            <person name="Eisen J.A."/>
            <person name="Coil D.A."/>
            <person name="Darling A.E."/>
            <person name="Jospin G."/>
            <person name="Alexiev A."/>
        </authorList>
    </citation>
    <scope>NUCLEOTIDE SEQUENCE [LARGE SCALE GENOMIC DNA]</scope>
    <source>
        <strain evidence="12">COT-192 OH2859</strain>
        <strain evidence="10">COT-192_OH2859</strain>
    </source>
</reference>
<protein>
    <recommendedName>
        <fullName evidence="9">ATP-dependent dethiobiotin synthetase BioD</fullName>
        <ecNumber evidence="9">6.3.3.3</ecNumber>
    </recommendedName>
    <alternativeName>
        <fullName evidence="9">DTB synthetase</fullName>
        <shortName evidence="9">DTBS</shortName>
    </alternativeName>
    <alternativeName>
        <fullName evidence="9">Dethiobiotin synthase</fullName>
    </alternativeName>
</protein>
<comment type="function">
    <text evidence="9">Catalyzes a mechanistically unusual reaction, the ATP-dependent insertion of CO2 between the N7 and N8 nitrogen atoms of 7,8-diaminopelargonic acid (DAPA, also called 7,8-diammoniononanoate) to form a ureido ring.</text>
</comment>
<comment type="subcellular location">
    <subcellularLocation>
        <location evidence="9">Cytoplasm</location>
    </subcellularLocation>
</comment>
<comment type="pathway">
    <text evidence="9">Cofactor biosynthesis; biotin biosynthesis; biotin from 7,8-diaminononanoate: step 1/2.</text>
</comment>
<dbReference type="Proteomes" id="UP000030103">
    <property type="component" value="Unassembled WGS sequence"/>
</dbReference>
<keyword evidence="4 9" id="KW-0547">Nucleotide-binding</keyword>
<dbReference type="CDD" id="cd03109">
    <property type="entry name" value="DTBS"/>
    <property type="match status" value="1"/>
</dbReference>
<dbReference type="STRING" id="28115.HQ47_03155"/>
<feature type="binding site" evidence="9">
    <location>
        <position position="51"/>
    </location>
    <ligand>
        <name>ATP</name>
        <dbReference type="ChEBI" id="CHEBI:30616"/>
    </ligand>
</feature>
<feature type="binding site" evidence="9">
    <location>
        <position position="204"/>
    </location>
    <ligand>
        <name>ATP</name>
        <dbReference type="ChEBI" id="CHEBI:30616"/>
    </ligand>
</feature>